<evidence type="ECO:0000313" key="3">
    <source>
        <dbReference type="Proteomes" id="UP000693970"/>
    </source>
</evidence>
<dbReference type="AlphaFoldDB" id="A0A9K3KU86"/>
<sequence length="291" mass="32006">MRITTFAAILYLLCSTTQANEHTTQDLILLTRYANLTANAESFVCKGGCRGSEADGCAATRDFIVGGQCLADDDGVWVRYLFSADFGLCVTRYRDPTCTAIISEDCGLSERCVDGWLQYELFRDYCVESSSPTREFVYPFVYSTTHRSATNCTRKDPPTVEDLRLGSDQICVATNIPMSDGSYGPGSIISACQSDNSHVVTFYSDTSCSTQDGVLAPTYRRPFDQCTPGVTEETRHRMYTVECGSPIAHCKMPTGNSFITDRHASEAEGRLGVMNLAVVTLSSVLMSLWFL</sequence>
<name>A0A9K3KU86_9STRA</name>
<gene>
    <name evidence="2" type="ORF">IV203_011755</name>
</gene>
<evidence type="ECO:0000313" key="2">
    <source>
        <dbReference type="EMBL" id="KAG7349158.1"/>
    </source>
</evidence>
<comment type="caution">
    <text evidence="2">The sequence shown here is derived from an EMBL/GenBank/DDBJ whole genome shotgun (WGS) entry which is preliminary data.</text>
</comment>
<reference evidence="2" key="2">
    <citation type="submission" date="2021-04" db="EMBL/GenBank/DDBJ databases">
        <authorList>
            <person name="Podell S."/>
        </authorList>
    </citation>
    <scope>NUCLEOTIDE SEQUENCE</scope>
    <source>
        <strain evidence="2">Hildebrandi</strain>
    </source>
</reference>
<proteinExistence type="predicted"/>
<reference evidence="2" key="1">
    <citation type="journal article" date="2021" name="Sci. Rep.">
        <title>Diploid genomic architecture of Nitzschia inconspicua, an elite biomass production diatom.</title>
        <authorList>
            <person name="Oliver A."/>
            <person name="Podell S."/>
            <person name="Pinowska A."/>
            <person name="Traller J.C."/>
            <person name="Smith S.R."/>
            <person name="McClure R."/>
            <person name="Beliaev A."/>
            <person name="Bohutskyi P."/>
            <person name="Hill E.A."/>
            <person name="Rabines A."/>
            <person name="Zheng H."/>
            <person name="Allen L.Z."/>
            <person name="Kuo A."/>
            <person name="Grigoriev I.V."/>
            <person name="Allen A.E."/>
            <person name="Hazlebeck D."/>
            <person name="Allen E.E."/>
        </authorList>
    </citation>
    <scope>NUCLEOTIDE SEQUENCE</scope>
    <source>
        <strain evidence="2">Hildebrandi</strain>
    </source>
</reference>
<feature type="signal peptide" evidence="1">
    <location>
        <begin position="1"/>
        <end position="19"/>
    </location>
</feature>
<accession>A0A9K3KU86</accession>
<organism evidence="2 3">
    <name type="scientific">Nitzschia inconspicua</name>
    <dbReference type="NCBI Taxonomy" id="303405"/>
    <lineage>
        <taxon>Eukaryota</taxon>
        <taxon>Sar</taxon>
        <taxon>Stramenopiles</taxon>
        <taxon>Ochrophyta</taxon>
        <taxon>Bacillariophyta</taxon>
        <taxon>Bacillariophyceae</taxon>
        <taxon>Bacillariophycidae</taxon>
        <taxon>Bacillariales</taxon>
        <taxon>Bacillariaceae</taxon>
        <taxon>Nitzschia</taxon>
    </lineage>
</organism>
<keyword evidence="1" id="KW-0732">Signal</keyword>
<dbReference type="Proteomes" id="UP000693970">
    <property type="component" value="Unassembled WGS sequence"/>
</dbReference>
<protein>
    <submittedName>
        <fullName evidence="2">Uncharacterized protein</fullName>
    </submittedName>
</protein>
<dbReference type="EMBL" id="JAGRRH010000019">
    <property type="protein sequence ID" value="KAG7349158.1"/>
    <property type="molecule type" value="Genomic_DNA"/>
</dbReference>
<evidence type="ECO:0000256" key="1">
    <source>
        <dbReference type="SAM" id="SignalP"/>
    </source>
</evidence>
<keyword evidence="3" id="KW-1185">Reference proteome</keyword>
<feature type="chain" id="PRO_5039914339" evidence="1">
    <location>
        <begin position="20"/>
        <end position="291"/>
    </location>
</feature>